<evidence type="ECO:0000313" key="3">
    <source>
        <dbReference type="Proteomes" id="UP001165090"/>
    </source>
</evidence>
<name>A0ABQ5SLX4_9CHLO</name>
<dbReference type="EMBL" id="BSDZ01000094">
    <property type="protein sequence ID" value="GLI70478.1"/>
    <property type="molecule type" value="Genomic_DNA"/>
</dbReference>
<evidence type="ECO:0000313" key="2">
    <source>
        <dbReference type="EMBL" id="GLI70478.1"/>
    </source>
</evidence>
<accession>A0ABQ5SLX4</accession>
<feature type="region of interest" description="Disordered" evidence="1">
    <location>
        <begin position="447"/>
        <end position="483"/>
    </location>
</feature>
<comment type="caution">
    <text evidence="2">The sequence shown here is derived from an EMBL/GenBank/DDBJ whole genome shotgun (WGS) entry which is preliminary data.</text>
</comment>
<keyword evidence="3" id="KW-1185">Reference proteome</keyword>
<dbReference type="Proteomes" id="UP001165090">
    <property type="component" value="Unassembled WGS sequence"/>
</dbReference>
<dbReference type="InterPro" id="IPR011989">
    <property type="entry name" value="ARM-like"/>
</dbReference>
<evidence type="ECO:0000256" key="1">
    <source>
        <dbReference type="SAM" id="MobiDB-lite"/>
    </source>
</evidence>
<dbReference type="InterPro" id="IPR016024">
    <property type="entry name" value="ARM-type_fold"/>
</dbReference>
<sequence>MARIMAKAAVAVALLAIVLQYFGIMPPFPVLVKTFFPSLGRAATQTINAPKLLADLNSDILEASIAATKSTGSSGTGTQDNDQLARASSAALSVMYLASLPGLRDQVKQTPGIVESLVRRLLTLDLAEAHRDIKRQRKQGRRQDQMDLLSAALLATAKVAAGDRPLQDWLLGADGIGDPGGGRSAETRVPRGKMLARLGEVLQSGIPAWQAAAAFLLHSLSGEGVDTPVSSFPAAFQMRPNPVVLNWVVEHAQTLVPIGKSLVEAGAHFKNSDTVLAGSQILQLVASQPRGGRVVLETNLSSLLMQVLVSNAGDNSSSPMVGGAVRLLHRLVAPVSSDAAEDADPGEERKAAAVAQLIRNLTTSGLVAPLVREIRLGQVASLGPSLELLMELIRKDNSGGQEVAREAVGAGALSLCTQLLFQASSDANAHGACCNLVLHMVAHRKASKPPLGSGTPVVDKDDADADGGDVSGEGSGSTTGMVCDRSEEGRMALARELLKIMRQTDFADLHNSVLEACRDVAPSRPAAAALVEAGIIRHLAVILSVNTTKTREEGSYDMSATAWIMQSQRSATALVALLALQGDLRERLMAEGALAGLASALRVHSGRPGIMAQVRITAAAALVPLLGDDRRYLRLAVASGVLEPLLDMHSSGLAQEVTVSARVLRLLALDEAVAEALDNLGVAL</sequence>
<dbReference type="Gene3D" id="1.25.10.10">
    <property type="entry name" value="Leucine-rich Repeat Variant"/>
    <property type="match status" value="1"/>
</dbReference>
<protein>
    <submittedName>
        <fullName evidence="2">Uncharacterized protein</fullName>
    </submittedName>
</protein>
<gene>
    <name evidence="2" type="ORF">VaNZ11_015388</name>
</gene>
<proteinExistence type="predicted"/>
<reference evidence="2 3" key="1">
    <citation type="journal article" date="2023" name="IScience">
        <title>Expanded male sex-determining region conserved during the evolution of homothallism in the green alga Volvox.</title>
        <authorList>
            <person name="Yamamoto K."/>
            <person name="Matsuzaki R."/>
            <person name="Mahakham W."/>
            <person name="Heman W."/>
            <person name="Sekimoto H."/>
            <person name="Kawachi M."/>
            <person name="Minakuchi Y."/>
            <person name="Toyoda A."/>
            <person name="Nozaki H."/>
        </authorList>
    </citation>
    <scope>NUCLEOTIDE SEQUENCE [LARGE SCALE GENOMIC DNA]</scope>
    <source>
        <strain evidence="2 3">NIES-4468</strain>
    </source>
</reference>
<dbReference type="SUPFAM" id="SSF48371">
    <property type="entry name" value="ARM repeat"/>
    <property type="match status" value="2"/>
</dbReference>
<organism evidence="2 3">
    <name type="scientific">Volvox africanus</name>
    <dbReference type="NCBI Taxonomy" id="51714"/>
    <lineage>
        <taxon>Eukaryota</taxon>
        <taxon>Viridiplantae</taxon>
        <taxon>Chlorophyta</taxon>
        <taxon>core chlorophytes</taxon>
        <taxon>Chlorophyceae</taxon>
        <taxon>CS clade</taxon>
        <taxon>Chlamydomonadales</taxon>
        <taxon>Volvocaceae</taxon>
        <taxon>Volvox</taxon>
    </lineage>
</organism>